<sequence>MSIPAEKEQISLPLEDARESLKSSPMGSNPDSLDGLSPVSELLNSPSIPAIYTDVNVVPEHVKNELEQSILNLEEEIAQLRLKRRSLDKRRREALNKILDIKGSIRVFCRVRPFLLTDKRRIHGPISTGSEKIVVQLAGIRKEFELDKVFLQQASQDDVFVEVEPILKSALDGHNVCIFAYGQTGTGKTFTMDGTNEKPGILPRALKELFNQASLNNSHSLTFSMSMLEVYMGNLRDLLAPKSSCRAYGALTRCNLNIQTDSKGLVEIEGLTDVPIPDFATARWWYTKGRRVRATSWTSVNEASSRSHCLTRINVYRCGDASEAKAEVSKLWMVDLGGSERLLKTGATGLTLDEGRAINLSLSALGDVIAALRKKRSYVPYRNSKLTQILKDSLGDGSKVLMLVLVSPCEEDTGETICSLSFAKRARGVESYREFPEELKKQREKKIMLLEEEMREAEEECQEVGNEIQKAEILLSENKRLFSANYGLIEDEVKTPMSTKEDLKEATGTPRNSKKVIKRNLSNSQPRFMTSTVASRQRQGAAEKEIVGRARSFRSGARSSIHFPASQSLSYSDLRFKAILQNSNRKSRYAETSTLLRESPKCNGLDTKLDTLPQSKMVTASDPNFRVTLYRHRRRKSDII</sequence>
<accession>A0A2I4HNT7</accession>
<dbReference type="Gramene" id="Jr08_22310_p1">
    <property type="protein sequence ID" value="cds.Jr08_22310_p1"/>
    <property type="gene ID" value="Jr08_22310"/>
</dbReference>
<dbReference type="STRING" id="51240.A0A2I4HNT7"/>
<evidence type="ECO:0000313" key="11">
    <source>
        <dbReference type="RefSeq" id="XP_018857772.2"/>
    </source>
</evidence>
<comment type="similarity">
    <text evidence="1">Belongs to the TRAFAC class myosin-kinesin ATPase superfamily. Kinesin family. KIN-14 subfamily.</text>
</comment>
<dbReference type="SMART" id="SM00129">
    <property type="entry name" value="KISc"/>
    <property type="match status" value="1"/>
</dbReference>
<feature type="region of interest" description="Disordered" evidence="9">
    <location>
        <begin position="1"/>
        <end position="36"/>
    </location>
</feature>
<protein>
    <submittedName>
        <fullName evidence="11">Kinesin-like protein KIN-14U</fullName>
    </submittedName>
</protein>
<organism evidence="10 11">
    <name type="scientific">Juglans regia</name>
    <name type="common">English walnut</name>
    <dbReference type="NCBI Taxonomy" id="51240"/>
    <lineage>
        <taxon>Eukaryota</taxon>
        <taxon>Viridiplantae</taxon>
        <taxon>Streptophyta</taxon>
        <taxon>Embryophyta</taxon>
        <taxon>Tracheophyta</taxon>
        <taxon>Spermatophyta</taxon>
        <taxon>Magnoliopsida</taxon>
        <taxon>eudicotyledons</taxon>
        <taxon>Gunneridae</taxon>
        <taxon>Pentapetalae</taxon>
        <taxon>rosids</taxon>
        <taxon>fabids</taxon>
        <taxon>Fagales</taxon>
        <taxon>Juglandaceae</taxon>
        <taxon>Juglans</taxon>
    </lineage>
</organism>
<feature type="compositionally biased region" description="Basic and acidic residues" evidence="9">
    <location>
        <begin position="1"/>
        <end position="21"/>
    </location>
</feature>
<evidence type="ECO:0000256" key="3">
    <source>
        <dbReference type="ARBA" id="ARBA00022741"/>
    </source>
</evidence>
<dbReference type="GO" id="GO:0007018">
    <property type="term" value="P:microtubule-based movement"/>
    <property type="evidence" value="ECO:0007669"/>
    <property type="project" value="InterPro"/>
</dbReference>
<dbReference type="FunFam" id="3.40.850.10:FF:000074">
    <property type="entry name" value="p-loop containing nucleoside triphosphate hydrolase superfamily protein"/>
    <property type="match status" value="1"/>
</dbReference>
<feature type="compositionally biased region" description="Polar residues" evidence="9">
    <location>
        <begin position="22"/>
        <end position="31"/>
    </location>
</feature>
<dbReference type="PROSITE" id="PS50067">
    <property type="entry name" value="KINESIN_MOTOR_2"/>
    <property type="match status" value="1"/>
</dbReference>
<keyword evidence="3 7" id="KW-0547">Nucleotide-binding</keyword>
<feature type="coiled-coil region" evidence="8">
    <location>
        <begin position="63"/>
        <end position="97"/>
    </location>
</feature>
<keyword evidence="2" id="KW-0493">Microtubule</keyword>
<dbReference type="KEGG" id="jre:109019856"/>
<evidence type="ECO:0000256" key="4">
    <source>
        <dbReference type="ARBA" id="ARBA00022840"/>
    </source>
</evidence>
<dbReference type="GO" id="GO:0005524">
    <property type="term" value="F:ATP binding"/>
    <property type="evidence" value="ECO:0007669"/>
    <property type="project" value="UniProtKB-UniRule"/>
</dbReference>
<dbReference type="RefSeq" id="XP_018857772.2">
    <property type="nucleotide sequence ID" value="XM_019002227.2"/>
</dbReference>
<dbReference type="AlphaFoldDB" id="A0A2I4HNT7"/>
<dbReference type="InterPro" id="IPR036961">
    <property type="entry name" value="Kinesin_motor_dom_sf"/>
</dbReference>
<dbReference type="Proteomes" id="UP000235220">
    <property type="component" value="Chromosome 8"/>
</dbReference>
<dbReference type="Pfam" id="PF00225">
    <property type="entry name" value="Kinesin"/>
    <property type="match status" value="1"/>
</dbReference>
<evidence type="ECO:0000256" key="5">
    <source>
        <dbReference type="ARBA" id="ARBA00023054"/>
    </source>
</evidence>
<evidence type="ECO:0000256" key="9">
    <source>
        <dbReference type="SAM" id="MobiDB-lite"/>
    </source>
</evidence>
<evidence type="ECO:0000256" key="6">
    <source>
        <dbReference type="ARBA" id="ARBA00023175"/>
    </source>
</evidence>
<gene>
    <name evidence="11" type="primary">LOC109019856</name>
</gene>
<proteinExistence type="inferred from homology"/>
<feature type="binding site" evidence="7">
    <location>
        <begin position="182"/>
        <end position="189"/>
    </location>
    <ligand>
        <name>ATP</name>
        <dbReference type="ChEBI" id="CHEBI:30616"/>
    </ligand>
</feature>
<dbReference type="GO" id="GO:0015630">
    <property type="term" value="C:microtubule cytoskeleton"/>
    <property type="evidence" value="ECO:0000318"/>
    <property type="project" value="GO_Central"/>
</dbReference>
<dbReference type="InterPro" id="IPR027417">
    <property type="entry name" value="P-loop_NTPase"/>
</dbReference>
<dbReference type="GO" id="GO:0003777">
    <property type="term" value="F:microtubule motor activity"/>
    <property type="evidence" value="ECO:0007669"/>
    <property type="project" value="InterPro"/>
</dbReference>
<dbReference type="Gene3D" id="3.40.850.10">
    <property type="entry name" value="Kinesin motor domain"/>
    <property type="match status" value="1"/>
</dbReference>
<dbReference type="GO" id="GO:0008017">
    <property type="term" value="F:microtubule binding"/>
    <property type="evidence" value="ECO:0000318"/>
    <property type="project" value="GO_Central"/>
</dbReference>
<reference evidence="11" key="1">
    <citation type="submission" date="2025-08" db="UniProtKB">
        <authorList>
            <consortium name="RefSeq"/>
        </authorList>
    </citation>
    <scope>IDENTIFICATION</scope>
    <source>
        <tissue evidence="11">Leaves</tissue>
    </source>
</reference>
<keyword evidence="5 8" id="KW-0175">Coiled coil</keyword>
<evidence type="ECO:0000256" key="1">
    <source>
        <dbReference type="ARBA" id="ARBA00010899"/>
    </source>
</evidence>
<dbReference type="GO" id="GO:0005874">
    <property type="term" value="C:microtubule"/>
    <property type="evidence" value="ECO:0007669"/>
    <property type="project" value="UniProtKB-KW"/>
</dbReference>
<evidence type="ECO:0000256" key="2">
    <source>
        <dbReference type="ARBA" id="ARBA00022701"/>
    </source>
</evidence>
<keyword evidence="6 7" id="KW-0505">Motor protein</keyword>
<dbReference type="InterPro" id="IPR001752">
    <property type="entry name" value="Kinesin_motor_dom"/>
</dbReference>
<dbReference type="PANTHER" id="PTHR47972">
    <property type="entry name" value="KINESIN-LIKE PROTEIN KLP-3"/>
    <property type="match status" value="1"/>
</dbReference>
<dbReference type="OrthoDB" id="3176171at2759"/>
<dbReference type="GeneID" id="109019856"/>
<evidence type="ECO:0000256" key="8">
    <source>
        <dbReference type="SAM" id="Coils"/>
    </source>
</evidence>
<dbReference type="PRINTS" id="PR00380">
    <property type="entry name" value="KINESINHEAVY"/>
</dbReference>
<dbReference type="GO" id="GO:0007017">
    <property type="term" value="P:microtubule-based process"/>
    <property type="evidence" value="ECO:0000318"/>
    <property type="project" value="GO_Central"/>
</dbReference>
<feature type="coiled-coil region" evidence="8">
    <location>
        <begin position="440"/>
        <end position="474"/>
    </location>
</feature>
<evidence type="ECO:0000313" key="10">
    <source>
        <dbReference type="Proteomes" id="UP000235220"/>
    </source>
</evidence>
<dbReference type="SUPFAM" id="SSF52540">
    <property type="entry name" value="P-loop containing nucleoside triphosphate hydrolases"/>
    <property type="match status" value="1"/>
</dbReference>
<dbReference type="FunCoup" id="A0A2I4HNT7">
    <property type="interactions" value="614"/>
</dbReference>
<dbReference type="InterPro" id="IPR027640">
    <property type="entry name" value="Kinesin-like_fam"/>
</dbReference>
<name>A0A2I4HNT7_JUGRE</name>
<keyword evidence="4 7" id="KW-0067">ATP-binding</keyword>
<keyword evidence="10" id="KW-1185">Reference proteome</keyword>
<evidence type="ECO:0000256" key="7">
    <source>
        <dbReference type="PROSITE-ProRule" id="PRU00283"/>
    </source>
</evidence>
<dbReference type="PANTHER" id="PTHR47972:SF9">
    <property type="entry name" value="KINESIN-LIKE PROTEIN KIN-14U"/>
    <property type="match status" value="1"/>
</dbReference>